<dbReference type="GO" id="GO:0120147">
    <property type="term" value="F:formylglycine-generating oxidase activity"/>
    <property type="evidence" value="ECO:0007669"/>
    <property type="project" value="TreeGrafter"/>
</dbReference>
<dbReference type="NCBIfam" id="TIGR04344">
    <property type="entry name" value="ovoA_Nterm"/>
    <property type="match status" value="1"/>
</dbReference>
<dbReference type="InterPro" id="IPR051043">
    <property type="entry name" value="Sulfatase_Mod_Factor_Kinase"/>
</dbReference>
<dbReference type="EMBL" id="WMIA01000029">
    <property type="protein sequence ID" value="MTF40441.1"/>
    <property type="molecule type" value="Genomic_DNA"/>
</dbReference>
<dbReference type="Proteomes" id="UP000437131">
    <property type="component" value="Unassembled WGS sequence"/>
</dbReference>
<sequence length="446" mass="52320">MLLTNNHKNLTLNNCTKQDIINYLKSAWETEDTLFKSIQDDQTFYLNPDSLRNPLIFYLGHSAVFYINKLLIVGLLDTGINPLYEKLYEMGVDPDTPDELQDAIASIQWHDVEKLWTYRHQARNLLIDIIKKTPLELPITPESRWWAIIMGIEHQRIHIETSSMLIRQLPVELIAKPSSWYYASSKGKPPKNDMITVKGGVVNLGNPEKAYLYGWDVDFGTREVIVNDFAVSKYPITNDEFLQFVKSGGYQNSNYWQEEGWQWRETNQVTHPKFWILNKDSYRYRLMFDEIDLPLDFPVEVNHHEAIAFCNYYSQKIGQKCTMMSEAQWHLASGKNQDDENNYNLNLKYISPTPVGSIETAQSDEGIYDLRGNVWEWLADIFTPLTDFQPHYLYQDYSAPFFDNRHYLLKGGSWATNGYEATPYYRNWFRPHFFQHAGFRISNQFS</sequence>
<dbReference type="InterPro" id="IPR034660">
    <property type="entry name" value="DinB/YfiT-like"/>
</dbReference>
<comment type="caution">
    <text evidence="2">The sequence shown here is derived from an EMBL/GenBank/DDBJ whole genome shotgun (WGS) entry which is preliminary data.</text>
</comment>
<reference evidence="2 3" key="1">
    <citation type="submission" date="2019-11" db="EMBL/GenBank/DDBJ databases">
        <title>Isolation of a new High Light Tolerant Cyanobacteria.</title>
        <authorList>
            <person name="Dobson Z."/>
            <person name="Vaughn N."/>
            <person name="Vaughn M."/>
            <person name="Fromme P."/>
            <person name="Mazor Y."/>
        </authorList>
    </citation>
    <scope>NUCLEOTIDE SEQUENCE [LARGE SCALE GENOMIC DNA]</scope>
    <source>
        <strain evidence="2 3">0216</strain>
    </source>
</reference>
<dbReference type="Pfam" id="PF03781">
    <property type="entry name" value="FGE-sulfatase"/>
    <property type="match status" value="1"/>
</dbReference>
<feature type="domain" description="Sulfatase-modifying factor enzyme-like" evidence="1">
    <location>
        <begin position="192"/>
        <end position="441"/>
    </location>
</feature>
<gene>
    <name evidence="2" type="primary">ovoA</name>
    <name evidence="2" type="ORF">GGC33_16115</name>
</gene>
<proteinExistence type="predicted"/>
<dbReference type="InterPro" id="IPR042095">
    <property type="entry name" value="SUMF_sf"/>
</dbReference>
<evidence type="ECO:0000259" key="1">
    <source>
        <dbReference type="Pfam" id="PF03781"/>
    </source>
</evidence>
<dbReference type="RefSeq" id="WP_155084612.1">
    <property type="nucleotide sequence ID" value="NZ_WMIA01000029.1"/>
</dbReference>
<dbReference type="InterPro" id="IPR027577">
    <property type="entry name" value="OvoA_Nterm"/>
</dbReference>
<evidence type="ECO:0000313" key="2">
    <source>
        <dbReference type="EMBL" id="MTF40441.1"/>
    </source>
</evidence>
<dbReference type="Gene3D" id="3.90.1580.10">
    <property type="entry name" value="paralog of FGE (formylglycine-generating enzyme)"/>
    <property type="match status" value="1"/>
</dbReference>
<evidence type="ECO:0000313" key="3">
    <source>
        <dbReference type="Proteomes" id="UP000437131"/>
    </source>
</evidence>
<dbReference type="InterPro" id="IPR016187">
    <property type="entry name" value="CTDL_fold"/>
</dbReference>
<dbReference type="SUPFAM" id="SSF109854">
    <property type="entry name" value="DinB/YfiT-like putative metalloenzymes"/>
    <property type="match status" value="1"/>
</dbReference>
<dbReference type="AlphaFoldDB" id="A0A844GZM0"/>
<dbReference type="PANTHER" id="PTHR23150:SF26">
    <property type="entry name" value="GENERIC METHYLTRANSFERASE"/>
    <property type="match status" value="1"/>
</dbReference>
<dbReference type="PANTHER" id="PTHR23150">
    <property type="entry name" value="SULFATASE MODIFYING FACTOR 1, 2"/>
    <property type="match status" value="1"/>
</dbReference>
<dbReference type="InterPro" id="IPR005532">
    <property type="entry name" value="SUMF_dom"/>
</dbReference>
<name>A0A844GZM0_9CHRO</name>
<dbReference type="SUPFAM" id="SSF56436">
    <property type="entry name" value="C-type lectin-like"/>
    <property type="match status" value="1"/>
</dbReference>
<protein>
    <submittedName>
        <fullName evidence="2">5-histidylcysteine sulfoxide synthase</fullName>
    </submittedName>
</protein>
<accession>A0A844GZM0</accession>
<organism evidence="2 3">
    <name type="scientific">Cyanobacterium aponinum 0216</name>
    <dbReference type="NCBI Taxonomy" id="2676140"/>
    <lineage>
        <taxon>Bacteria</taxon>
        <taxon>Bacillati</taxon>
        <taxon>Cyanobacteriota</taxon>
        <taxon>Cyanophyceae</taxon>
        <taxon>Oscillatoriophycideae</taxon>
        <taxon>Chroococcales</taxon>
        <taxon>Geminocystaceae</taxon>
        <taxon>Cyanobacterium</taxon>
    </lineage>
</organism>